<accession>A0AAN8JEA6</accession>
<comment type="caution">
    <text evidence="1">The sequence shown here is derived from an EMBL/GenBank/DDBJ whole genome shotgun (WGS) entry which is preliminary data.</text>
</comment>
<evidence type="ECO:0000313" key="1">
    <source>
        <dbReference type="EMBL" id="KAK6175315.1"/>
    </source>
</evidence>
<sequence length="66" mass="7404">MIHDVTVFIEVEKTKSHDTTVPSCTGCLCGECLAICEETVIKEFQTEQIKEPTILIKWRTVASYGV</sequence>
<reference evidence="1 2" key="1">
    <citation type="submission" date="2024-01" db="EMBL/GenBank/DDBJ databases">
        <title>The genome of the rayed Mediterranean limpet Patella caerulea (Linnaeus, 1758).</title>
        <authorList>
            <person name="Anh-Thu Weber A."/>
            <person name="Halstead-Nussloch G."/>
        </authorList>
    </citation>
    <scope>NUCLEOTIDE SEQUENCE [LARGE SCALE GENOMIC DNA]</scope>
    <source>
        <strain evidence="1">AATW-2023a</strain>
        <tissue evidence="1">Whole specimen</tissue>
    </source>
</reference>
<keyword evidence="2" id="KW-1185">Reference proteome</keyword>
<dbReference type="AlphaFoldDB" id="A0AAN8JEA6"/>
<name>A0AAN8JEA6_PATCE</name>
<dbReference type="EMBL" id="JAZGQO010000010">
    <property type="protein sequence ID" value="KAK6175315.1"/>
    <property type="molecule type" value="Genomic_DNA"/>
</dbReference>
<gene>
    <name evidence="1" type="ORF">SNE40_013803</name>
</gene>
<protein>
    <submittedName>
        <fullName evidence="1">Uncharacterized protein</fullName>
    </submittedName>
</protein>
<evidence type="ECO:0000313" key="2">
    <source>
        <dbReference type="Proteomes" id="UP001347796"/>
    </source>
</evidence>
<organism evidence="1 2">
    <name type="scientific">Patella caerulea</name>
    <name type="common">Rayed Mediterranean limpet</name>
    <dbReference type="NCBI Taxonomy" id="87958"/>
    <lineage>
        <taxon>Eukaryota</taxon>
        <taxon>Metazoa</taxon>
        <taxon>Spiralia</taxon>
        <taxon>Lophotrochozoa</taxon>
        <taxon>Mollusca</taxon>
        <taxon>Gastropoda</taxon>
        <taxon>Patellogastropoda</taxon>
        <taxon>Patelloidea</taxon>
        <taxon>Patellidae</taxon>
        <taxon>Patella</taxon>
    </lineage>
</organism>
<proteinExistence type="predicted"/>
<dbReference type="Proteomes" id="UP001347796">
    <property type="component" value="Unassembled WGS sequence"/>
</dbReference>